<dbReference type="PANTHER" id="PTHR30466">
    <property type="entry name" value="FLAVIN REDUCTASE"/>
    <property type="match status" value="1"/>
</dbReference>
<gene>
    <name evidence="4" type="primary">npcB_2</name>
    <name evidence="4" type="ORF">A4G23_04863</name>
</gene>
<dbReference type="Proteomes" id="UP000095349">
    <property type="component" value="Chromosome"/>
</dbReference>
<dbReference type="GO" id="GO:0010181">
    <property type="term" value="F:FMN binding"/>
    <property type="evidence" value="ECO:0007669"/>
    <property type="project" value="InterPro"/>
</dbReference>
<dbReference type="GeneID" id="91406372"/>
<dbReference type="KEGG" id="srn:A4G23_04863"/>
<keyword evidence="5" id="KW-1185">Reference proteome</keyword>
<protein>
    <submittedName>
        <fullName evidence="4">4-nitrophenol 4-monooxygenase/4-nitrocatechol 2-monooxygenase, reductase component</fullName>
        <ecNumber evidence="4">1.14.13.166</ecNumber>
    </submittedName>
</protein>
<dbReference type="InterPro" id="IPR002563">
    <property type="entry name" value="Flavin_Rdtase-like_dom"/>
</dbReference>
<dbReference type="EMBL" id="CP017316">
    <property type="protein sequence ID" value="AOT61971.1"/>
    <property type="molecule type" value="Genomic_DNA"/>
</dbReference>
<dbReference type="RefSeq" id="WP_037936420.1">
    <property type="nucleotide sequence ID" value="NZ_CP017316.1"/>
</dbReference>
<dbReference type="SMART" id="SM00903">
    <property type="entry name" value="Flavin_Reduct"/>
    <property type="match status" value="1"/>
</dbReference>
<dbReference type="PANTHER" id="PTHR30466:SF11">
    <property type="entry name" value="FLAVIN-DEPENDENT MONOOXYGENASE, REDUCTASE SUBUNIT HSAB"/>
    <property type="match status" value="1"/>
</dbReference>
<evidence type="ECO:0000259" key="3">
    <source>
        <dbReference type="SMART" id="SM00903"/>
    </source>
</evidence>
<dbReference type="InterPro" id="IPR050268">
    <property type="entry name" value="NADH-dep_flavin_reductase"/>
</dbReference>
<reference evidence="4 5" key="1">
    <citation type="submission" date="2016-09" db="EMBL/GenBank/DDBJ databases">
        <title>Streptomyces rubrolavendulae MJM4426 Genome sequencing and assembly.</title>
        <authorList>
            <person name="Kim J.-G."/>
        </authorList>
    </citation>
    <scope>NUCLEOTIDE SEQUENCE [LARGE SCALE GENOMIC DNA]</scope>
    <source>
        <strain evidence="4 5">MJM4426</strain>
    </source>
</reference>
<evidence type="ECO:0000313" key="4">
    <source>
        <dbReference type="EMBL" id="AOT61971.1"/>
    </source>
</evidence>
<dbReference type="GO" id="GO:0018592">
    <property type="term" value="F:4-nitrocatechol 4-monooxygenase activity"/>
    <property type="evidence" value="ECO:0007669"/>
    <property type="project" value="UniProtKB-EC"/>
</dbReference>
<proteinExistence type="inferred from homology"/>
<comment type="similarity">
    <text evidence="1">Belongs to the non-flavoprotein flavin reductase family.</text>
</comment>
<dbReference type="Gene3D" id="2.30.110.10">
    <property type="entry name" value="Electron Transport, Fmn-binding Protein, Chain A"/>
    <property type="match status" value="1"/>
</dbReference>
<organism evidence="4 5">
    <name type="scientific">Streptomyces rubrolavendulae</name>
    <dbReference type="NCBI Taxonomy" id="285473"/>
    <lineage>
        <taxon>Bacteria</taxon>
        <taxon>Bacillati</taxon>
        <taxon>Actinomycetota</taxon>
        <taxon>Actinomycetes</taxon>
        <taxon>Kitasatosporales</taxon>
        <taxon>Streptomycetaceae</taxon>
        <taxon>Streptomyces</taxon>
    </lineage>
</organism>
<evidence type="ECO:0000256" key="2">
    <source>
        <dbReference type="ARBA" id="ARBA00023002"/>
    </source>
</evidence>
<dbReference type="GO" id="GO:0042602">
    <property type="term" value="F:riboflavin reductase (NADPH) activity"/>
    <property type="evidence" value="ECO:0007669"/>
    <property type="project" value="TreeGrafter"/>
</dbReference>
<name>A0A1D8G944_9ACTN</name>
<dbReference type="AlphaFoldDB" id="A0A1D8G944"/>
<accession>A0A1D8G944</accession>
<feature type="domain" description="Flavin reductase like" evidence="3">
    <location>
        <begin position="11"/>
        <end position="153"/>
    </location>
</feature>
<dbReference type="SUPFAM" id="SSF50475">
    <property type="entry name" value="FMN-binding split barrel"/>
    <property type="match status" value="1"/>
</dbReference>
<dbReference type="Pfam" id="PF01613">
    <property type="entry name" value="Flavin_Reduct"/>
    <property type="match status" value="1"/>
</dbReference>
<dbReference type="EC" id="1.14.13.166" evidence="4"/>
<keyword evidence="2 4" id="KW-0560">Oxidoreductase</keyword>
<dbReference type="InterPro" id="IPR012349">
    <property type="entry name" value="Split_barrel_FMN-bd"/>
</dbReference>
<dbReference type="PATRIC" id="fig|285473.5.peg.5122"/>
<dbReference type="STRING" id="285473.A4G23_04863"/>
<evidence type="ECO:0000256" key="1">
    <source>
        <dbReference type="ARBA" id="ARBA00008898"/>
    </source>
</evidence>
<sequence>MVTEDEFKDFMADVCTPVAVVTAMADGLPHGTTVGSLTSLSLRPPMVTIALDHRSGLLPKIRRAGRFGVNLLGAEQAATALAFATPAADRFAGVAWYPDEGLPRLRDAPGWLVCLPQRFVAGGDHVLLLGLVSRVGGTRGGAPLVYGRRTFGTHCALAPRQDFSITDQIAAFAR</sequence>
<keyword evidence="4" id="KW-0503">Monooxygenase</keyword>
<evidence type="ECO:0000313" key="5">
    <source>
        <dbReference type="Proteomes" id="UP000095349"/>
    </source>
</evidence>